<dbReference type="Pfam" id="PF02518">
    <property type="entry name" value="HATPase_c"/>
    <property type="match status" value="1"/>
</dbReference>
<evidence type="ECO:0000256" key="5">
    <source>
        <dbReference type="ARBA" id="ARBA00022777"/>
    </source>
</evidence>
<evidence type="ECO:0000256" key="7">
    <source>
        <dbReference type="SAM" id="MobiDB-lite"/>
    </source>
</evidence>
<reference evidence="11" key="1">
    <citation type="submission" date="2023-02" db="EMBL/GenBank/DDBJ databases">
        <title>Enrichment on poylsaccharides allowed isolation of novel metabolic and taxonomic groups of Haloarchaea.</title>
        <authorList>
            <person name="Sorokin D.Y."/>
            <person name="Elcheninov A.G."/>
            <person name="Khizhniak T.V."/>
            <person name="Kolganova T.V."/>
            <person name="Kublanov I.V."/>
        </authorList>
    </citation>
    <scope>NUCLEOTIDE SEQUENCE</scope>
    <source>
        <strain evidence="10 12">HArc-curdl5-1</strain>
        <strain evidence="11">HArc-curdl7</strain>
    </source>
</reference>
<keyword evidence="8" id="KW-0472">Membrane</keyword>
<dbReference type="InterPro" id="IPR050736">
    <property type="entry name" value="Sensor_HK_Regulatory"/>
</dbReference>
<dbReference type="InterPro" id="IPR003661">
    <property type="entry name" value="HisK_dim/P_dom"/>
</dbReference>
<evidence type="ECO:0000313" key="12">
    <source>
        <dbReference type="Proteomes" id="UP001208186"/>
    </source>
</evidence>
<sequence>MVVTLGPSLDPLFVAYVAVFAAAAVASYASVAATPRIEDPDTRRGLAALLLTTGGWATAHVGFLLAPTADLSLGFYTVGLIVGLAAVGPWLYFTSAYTGRTLHRDRNLQVALVAVFLVIVAMKVTNPYHHLYYEAAFVTYPFPHLAVRHQLFHWLVLGLTYGLSIIGYFMLFERFRQVSYDTRPLLALVGVTALPVALDVVGFATPYLIDITYEPIGVAVFAVGLLFVYFYQFQAVQVTGGRDEPTILLDQTDRVREYNDPAESLFPCLQGGDALGEPLWSALPEVADALETDESIVALERSDGIRYYRVSERPFAVDRPQLGRLIVLRDVTERERYRRELERQNDRLESFASMVSHDLRNPLSVAMARLELARAERDDEHLETVADALARMERLIDDVLALARQGQPIDEPTTVSLATLAEDAWAMVDAIRADLDIVGEYTLAADSDRLQQLLENLFRNAVEHGPTASGSQALKDAVEHGSTSPDSQARRDNEERSSSSSRTQSDDAVEHGHPDADTAVTVRIGPLSDGEGFYVEDDGQGIPESERANVFESGYSTATTGTGFGLAIIDEIVTAHGWEIEIAESNEGGARFEIRVDSA</sequence>
<dbReference type="AlphaFoldDB" id="A0AAE3IGR0"/>
<dbReference type="InterPro" id="IPR035965">
    <property type="entry name" value="PAS-like_dom_sf"/>
</dbReference>
<dbReference type="InterPro" id="IPR003594">
    <property type="entry name" value="HATPase_dom"/>
</dbReference>
<feature type="transmembrane region" description="Helical" evidence="8">
    <location>
        <begin position="73"/>
        <end position="98"/>
    </location>
</feature>
<keyword evidence="11" id="KW-0067">ATP-binding</keyword>
<keyword evidence="3" id="KW-0597">Phosphoprotein</keyword>
<dbReference type="SUPFAM" id="SSF55785">
    <property type="entry name" value="PYP-like sensor domain (PAS domain)"/>
    <property type="match status" value="1"/>
</dbReference>
<feature type="transmembrane region" description="Helical" evidence="8">
    <location>
        <begin position="151"/>
        <end position="172"/>
    </location>
</feature>
<dbReference type="Pfam" id="PF00512">
    <property type="entry name" value="HisKA"/>
    <property type="match status" value="1"/>
</dbReference>
<feature type="transmembrane region" description="Helical" evidence="8">
    <location>
        <begin position="46"/>
        <end position="67"/>
    </location>
</feature>
<evidence type="ECO:0000256" key="2">
    <source>
        <dbReference type="ARBA" id="ARBA00012438"/>
    </source>
</evidence>
<dbReference type="EMBL" id="JAOPKC010000026">
    <property type="protein sequence ID" value="MCU4719361.1"/>
    <property type="molecule type" value="Genomic_DNA"/>
</dbReference>
<dbReference type="EC" id="2.7.13.3" evidence="2"/>
<dbReference type="SUPFAM" id="SSF55874">
    <property type="entry name" value="ATPase domain of HSP90 chaperone/DNA topoisomerase II/histidine kinase"/>
    <property type="match status" value="2"/>
</dbReference>
<comment type="catalytic activity">
    <reaction evidence="1">
        <text>ATP + protein L-histidine = ADP + protein N-phospho-L-histidine.</text>
        <dbReference type="EC" id="2.7.13.3"/>
    </reaction>
</comment>
<evidence type="ECO:0000259" key="9">
    <source>
        <dbReference type="PROSITE" id="PS50109"/>
    </source>
</evidence>
<dbReference type="PROSITE" id="PS50109">
    <property type="entry name" value="HIS_KIN"/>
    <property type="match status" value="1"/>
</dbReference>
<evidence type="ECO:0000256" key="8">
    <source>
        <dbReference type="SAM" id="Phobius"/>
    </source>
</evidence>
<dbReference type="InterPro" id="IPR004358">
    <property type="entry name" value="Sig_transdc_His_kin-like_C"/>
</dbReference>
<keyword evidence="11" id="KW-0547">Nucleotide-binding</keyword>
<dbReference type="PANTHER" id="PTHR43711">
    <property type="entry name" value="TWO-COMPONENT HISTIDINE KINASE"/>
    <property type="match status" value="1"/>
</dbReference>
<accession>A0AAE3IGR0</accession>
<dbReference type="CDD" id="cd00075">
    <property type="entry name" value="HATPase"/>
    <property type="match status" value="1"/>
</dbReference>
<dbReference type="GO" id="GO:0005524">
    <property type="term" value="F:ATP binding"/>
    <property type="evidence" value="ECO:0007669"/>
    <property type="project" value="UniProtKB-KW"/>
</dbReference>
<evidence type="ECO:0000256" key="1">
    <source>
        <dbReference type="ARBA" id="ARBA00000085"/>
    </source>
</evidence>
<dbReference type="InterPro" id="IPR031621">
    <property type="entry name" value="HisKA_7TM"/>
</dbReference>
<evidence type="ECO:0000256" key="6">
    <source>
        <dbReference type="ARBA" id="ARBA00023012"/>
    </source>
</evidence>
<dbReference type="Gene3D" id="3.30.565.10">
    <property type="entry name" value="Histidine kinase-like ATPase, C-terminal domain"/>
    <property type="match status" value="1"/>
</dbReference>
<evidence type="ECO:0000256" key="3">
    <source>
        <dbReference type="ARBA" id="ARBA00022553"/>
    </source>
</evidence>
<feature type="transmembrane region" description="Helical" evidence="8">
    <location>
        <begin position="110"/>
        <end position="131"/>
    </location>
</feature>
<gene>
    <name evidence="11" type="ORF">OB914_15570</name>
    <name evidence="10" type="ORF">OB916_15015</name>
</gene>
<dbReference type="EMBL" id="JAOPKD010000025">
    <property type="protein sequence ID" value="MCU4728374.1"/>
    <property type="molecule type" value="Genomic_DNA"/>
</dbReference>
<keyword evidence="8" id="KW-0812">Transmembrane</keyword>
<keyword evidence="8" id="KW-1133">Transmembrane helix</keyword>
<proteinExistence type="predicted"/>
<dbReference type="InterPro" id="IPR036097">
    <property type="entry name" value="HisK_dim/P_sf"/>
</dbReference>
<dbReference type="CDD" id="cd00082">
    <property type="entry name" value="HisKA"/>
    <property type="match status" value="1"/>
</dbReference>
<evidence type="ECO:0000313" key="13">
    <source>
        <dbReference type="Proteomes" id="UP001209746"/>
    </source>
</evidence>
<dbReference type="Proteomes" id="UP001208186">
    <property type="component" value="Unassembled WGS sequence"/>
</dbReference>
<feature type="domain" description="Histidine kinase" evidence="9">
    <location>
        <begin position="354"/>
        <end position="599"/>
    </location>
</feature>
<dbReference type="Gene3D" id="1.10.287.130">
    <property type="match status" value="1"/>
</dbReference>
<feature type="compositionally biased region" description="Basic and acidic residues" evidence="7">
    <location>
        <begin position="504"/>
        <end position="516"/>
    </location>
</feature>
<feature type="transmembrane region" description="Helical" evidence="8">
    <location>
        <begin position="184"/>
        <end position="209"/>
    </location>
</feature>
<evidence type="ECO:0000256" key="4">
    <source>
        <dbReference type="ARBA" id="ARBA00022679"/>
    </source>
</evidence>
<evidence type="ECO:0000313" key="10">
    <source>
        <dbReference type="EMBL" id="MCU4719361.1"/>
    </source>
</evidence>
<dbReference type="PRINTS" id="PR00344">
    <property type="entry name" value="BCTRLSENSOR"/>
</dbReference>
<dbReference type="Proteomes" id="UP001209746">
    <property type="component" value="Unassembled WGS sequence"/>
</dbReference>
<comment type="caution">
    <text evidence="11">The sequence shown here is derived from an EMBL/GenBank/DDBJ whole genome shotgun (WGS) entry which is preliminary data.</text>
</comment>
<dbReference type="InterPro" id="IPR005467">
    <property type="entry name" value="His_kinase_dom"/>
</dbReference>
<name>A0AAE3IGR0_9EURY</name>
<feature type="transmembrane region" description="Helical" evidence="8">
    <location>
        <begin position="215"/>
        <end position="233"/>
    </location>
</feature>
<feature type="transmembrane region" description="Helical" evidence="8">
    <location>
        <begin position="12"/>
        <end position="34"/>
    </location>
</feature>
<keyword evidence="12" id="KW-1185">Reference proteome</keyword>
<keyword evidence="5" id="KW-0418">Kinase</keyword>
<dbReference type="SMART" id="SM00387">
    <property type="entry name" value="HATPase_c"/>
    <property type="match status" value="1"/>
</dbReference>
<evidence type="ECO:0000313" key="11">
    <source>
        <dbReference type="EMBL" id="MCU4728374.1"/>
    </source>
</evidence>
<feature type="region of interest" description="Disordered" evidence="7">
    <location>
        <begin position="464"/>
        <end position="521"/>
    </location>
</feature>
<dbReference type="Gene3D" id="3.30.450.20">
    <property type="entry name" value="PAS domain"/>
    <property type="match status" value="1"/>
</dbReference>
<dbReference type="PANTHER" id="PTHR43711:SF1">
    <property type="entry name" value="HISTIDINE KINASE 1"/>
    <property type="match status" value="1"/>
</dbReference>
<dbReference type="SMART" id="SM00388">
    <property type="entry name" value="HisKA"/>
    <property type="match status" value="1"/>
</dbReference>
<dbReference type="Pfam" id="PF16927">
    <property type="entry name" value="HisKA_7TM"/>
    <property type="match status" value="1"/>
</dbReference>
<keyword evidence="4" id="KW-0808">Transferase</keyword>
<keyword evidence="6" id="KW-0902">Two-component regulatory system</keyword>
<feature type="compositionally biased region" description="Basic and acidic residues" evidence="7">
    <location>
        <begin position="488"/>
        <end position="497"/>
    </location>
</feature>
<dbReference type="GO" id="GO:0000155">
    <property type="term" value="F:phosphorelay sensor kinase activity"/>
    <property type="evidence" value="ECO:0007669"/>
    <property type="project" value="InterPro"/>
</dbReference>
<organism evidence="11 13">
    <name type="scientific">Halapricum hydrolyticum</name>
    <dbReference type="NCBI Taxonomy" id="2979991"/>
    <lineage>
        <taxon>Archaea</taxon>
        <taxon>Methanobacteriati</taxon>
        <taxon>Methanobacteriota</taxon>
        <taxon>Stenosarchaea group</taxon>
        <taxon>Halobacteria</taxon>
        <taxon>Halobacteriales</taxon>
        <taxon>Haloarculaceae</taxon>
        <taxon>Halapricum</taxon>
    </lineage>
</organism>
<dbReference type="InterPro" id="IPR036890">
    <property type="entry name" value="HATPase_C_sf"/>
</dbReference>
<dbReference type="RefSeq" id="WP_315910108.1">
    <property type="nucleotide sequence ID" value="NZ_JAOPKC010000026.1"/>
</dbReference>
<dbReference type="SUPFAM" id="SSF47384">
    <property type="entry name" value="Homodimeric domain of signal transducing histidine kinase"/>
    <property type="match status" value="1"/>
</dbReference>
<protein>
    <recommendedName>
        <fullName evidence="2">histidine kinase</fullName>
        <ecNumber evidence="2">2.7.13.3</ecNumber>
    </recommendedName>
</protein>